<gene>
    <name evidence="3" type="ORF">NTG6680_1081</name>
</gene>
<evidence type="ECO:0000256" key="2">
    <source>
        <dbReference type="SAM" id="SignalP"/>
    </source>
</evidence>
<organism evidence="3 4">
    <name type="scientific">Candidatus Nitrotoga arctica</name>
    <dbReference type="NCBI Taxonomy" id="453162"/>
    <lineage>
        <taxon>Bacteria</taxon>
        <taxon>Pseudomonadati</taxon>
        <taxon>Pseudomonadota</taxon>
        <taxon>Betaproteobacteria</taxon>
        <taxon>Nitrosomonadales</taxon>
        <taxon>Gallionellaceae</taxon>
        <taxon>Candidatus Nitrotoga</taxon>
    </lineage>
</organism>
<name>A0ABN8AHX3_9PROT</name>
<feature type="signal peptide" evidence="2">
    <location>
        <begin position="1"/>
        <end position="23"/>
    </location>
</feature>
<feature type="chain" id="PRO_5046103325" evidence="2">
    <location>
        <begin position="24"/>
        <end position="157"/>
    </location>
</feature>
<evidence type="ECO:0000313" key="3">
    <source>
        <dbReference type="EMBL" id="CAG9932334.1"/>
    </source>
</evidence>
<sequence length="157" mass="16619">MKKSIISLAIASCFVFGASLAQAQAISAPKPAMTQDKATAFSGKGLNTPWNCCKQYDDLGITGERDQPAEVNAPGKKINNVVNRSAKIDPGYKNDDGNRMPEFMRKNSLSANNEPTDSKAYGAGKDAATTGNAQGTGDTLGKSHFGAASGFNQWQKR</sequence>
<evidence type="ECO:0000313" key="4">
    <source>
        <dbReference type="Proteomes" id="UP000839052"/>
    </source>
</evidence>
<dbReference type="EMBL" id="OU912926">
    <property type="protein sequence ID" value="CAG9932334.1"/>
    <property type="molecule type" value="Genomic_DNA"/>
</dbReference>
<proteinExistence type="predicted"/>
<feature type="region of interest" description="Disordered" evidence="1">
    <location>
        <begin position="82"/>
        <end position="157"/>
    </location>
</feature>
<accession>A0ABN8AHX3</accession>
<reference evidence="3 4" key="1">
    <citation type="submission" date="2021-10" db="EMBL/GenBank/DDBJ databases">
        <authorList>
            <person name="Koch H."/>
        </authorList>
    </citation>
    <scope>NUCLEOTIDE SEQUENCE [LARGE SCALE GENOMIC DNA]</scope>
    <source>
        <strain evidence="3">6680</strain>
    </source>
</reference>
<feature type="compositionally biased region" description="Basic and acidic residues" evidence="1">
    <location>
        <begin position="86"/>
        <end position="105"/>
    </location>
</feature>
<keyword evidence="2" id="KW-0732">Signal</keyword>
<evidence type="ECO:0000256" key="1">
    <source>
        <dbReference type="SAM" id="MobiDB-lite"/>
    </source>
</evidence>
<keyword evidence="4" id="KW-1185">Reference proteome</keyword>
<protein>
    <submittedName>
        <fullName evidence="3">Uncharacterized protein</fullName>
    </submittedName>
</protein>
<dbReference type="Proteomes" id="UP000839052">
    <property type="component" value="Chromosome"/>
</dbReference>
<dbReference type="RefSeq" id="WP_239796280.1">
    <property type="nucleotide sequence ID" value="NZ_OU912926.1"/>
</dbReference>